<dbReference type="Pfam" id="PF00076">
    <property type="entry name" value="RRM_1"/>
    <property type="match status" value="4"/>
</dbReference>
<dbReference type="PROSITE" id="PS50102">
    <property type="entry name" value="RRM"/>
    <property type="match status" value="4"/>
</dbReference>
<dbReference type="EMBL" id="MDYQ01000027">
    <property type="protein sequence ID" value="PRP86746.1"/>
    <property type="molecule type" value="Genomic_DNA"/>
</dbReference>
<evidence type="ECO:0000259" key="4">
    <source>
        <dbReference type="PROSITE" id="PS50102"/>
    </source>
</evidence>
<comment type="caution">
    <text evidence="5">The sequence shown here is derived from an EMBL/GenBank/DDBJ whole genome shotgun (WGS) entry which is preliminary data.</text>
</comment>
<dbReference type="PANTHER" id="PTHR48027">
    <property type="entry name" value="HETEROGENEOUS NUCLEAR RIBONUCLEOPROTEIN 87F-RELATED"/>
    <property type="match status" value="1"/>
</dbReference>
<feature type="domain" description="RRM" evidence="4">
    <location>
        <begin position="908"/>
        <end position="986"/>
    </location>
</feature>
<keyword evidence="1 2" id="KW-0694">RNA-binding</keyword>
<dbReference type="OrthoDB" id="78437at2759"/>
<feature type="region of interest" description="Disordered" evidence="3">
    <location>
        <begin position="605"/>
        <end position="669"/>
    </location>
</feature>
<dbReference type="InterPro" id="IPR012677">
    <property type="entry name" value="Nucleotide-bd_a/b_plait_sf"/>
</dbReference>
<proteinExistence type="predicted"/>
<dbReference type="InterPro" id="IPR000504">
    <property type="entry name" value="RRM_dom"/>
</dbReference>
<dbReference type="InterPro" id="IPR052462">
    <property type="entry name" value="SLIRP/GR-RBP-like"/>
</dbReference>
<sequence>MKTSKRRKQHSSEVTTALDVLIRRRNPTVIIKMEDGSPRIVLISDSAKDYFKEHTGEDADESIPSFLKQFWRVFHQLQKSNTRSVVENIFHPNKKETLRVELQKIVHNDCNYILATAESPNSITPWKVARNAQQFFKSDLSHMAALTNVIEEGCILEKIFGVSHLFITLAEIEGFGLHRYHSASRTFASMLVQDQPHTLRGKTAAEVGQPLADVEAAHELYHRHLDKNTRTSCFTIELTLWPGIVHYGVIREIYPNMMLVFSLMDMRSKTLGPSLPTTDVPQSWTRSGWDDFIVSCLRFIKRHPSYASDVRLFVPKRVLCYAYDGEFLPSGIEDGYVWKSSKGAVAIGGSMRRYSYVTTSDGIRLKRMVHWLQGQETLCIVEYRHHSYTGITERGKLIGSPQLNWTTFTNEMFSQENQKFLACMKQINNHFDRADPQGDVSMYADNVVSFVDGVLQNWMIEQNRSYPTSVREIKSAPELHKLDEDNFKIPHLPVRYVLNRRMPLNESNFISSVTGMVEDDSFDDFQDEILHSSNILIERQSLRKKIDKLDQRVTSLEKSSNHPRTFGAAIVLRSYSQEIEVHHEHPFLTFLFSMIQSGRMFDQTAPFPSSVKRKTQSPPDTTEDPIESDFSNGSNRSTPQSRRFRRDQSPDSSEGRPLYDPDNDPPHSRLFVTASKKITERDLYELFHPYGELQYCKVVVDHETRLSKGISYVKFSKASEAATAMEALDNKELGEGPNMRVTVAQPKGAPRRAPPSDSFHPEDNPPNSRLFFATAGSRSEEELNREFSSLANDGDMEYCQLIRDRKTGESKGCGFVKFTTAAAAARVMEGIQEQLRAAGDKMAVSIAKPKSQQNFAYPINAGGTIYYPDPNGNYAPPFYNAPQSSPFTTDGKMRVDSSGPRDPDLSQTRLFVVVSKDADQSTLDELFGKYPGMEYCDLKKHKSTGESKGFAYVGYSSGASAQMAKEGLDGREFPPGCTLRVTFADPTVGDVMGTNGIPHSPGFSMTTLDSASASPSYTASPLVHSRSEGKMELDAQYMPTGSRLFFVQTGEPFNEAELASMFARFDGLEYIRLQKNKNYGYAKYTSAESAESAMSHFNRAVLDGTRFKVQIAHPPARVSSLNKSLTDMNIAPKRQKT</sequence>
<dbReference type="SUPFAM" id="SSF54928">
    <property type="entry name" value="RNA-binding domain, RBD"/>
    <property type="match status" value="3"/>
</dbReference>
<accession>A0A2P6NS14</accession>
<dbReference type="GO" id="GO:0003723">
    <property type="term" value="F:RNA binding"/>
    <property type="evidence" value="ECO:0007669"/>
    <property type="project" value="UniProtKB-UniRule"/>
</dbReference>
<feature type="domain" description="RRM" evidence="4">
    <location>
        <begin position="668"/>
        <end position="746"/>
    </location>
</feature>
<dbReference type="InParanoid" id="A0A2P6NS14"/>
<feature type="region of interest" description="Disordered" evidence="3">
    <location>
        <begin position="742"/>
        <end position="768"/>
    </location>
</feature>
<feature type="compositionally biased region" description="Polar residues" evidence="3">
    <location>
        <begin position="629"/>
        <end position="641"/>
    </location>
</feature>
<dbReference type="SMART" id="SM00360">
    <property type="entry name" value="RRM"/>
    <property type="match status" value="4"/>
</dbReference>
<feature type="domain" description="RRM" evidence="4">
    <location>
        <begin position="1042"/>
        <end position="1114"/>
    </location>
</feature>
<gene>
    <name evidence="5" type="ORF">PROFUN_02895</name>
</gene>
<evidence type="ECO:0000256" key="2">
    <source>
        <dbReference type="PROSITE-ProRule" id="PRU00176"/>
    </source>
</evidence>
<dbReference type="AlphaFoldDB" id="A0A2P6NS14"/>
<dbReference type="Proteomes" id="UP000241769">
    <property type="component" value="Unassembled WGS sequence"/>
</dbReference>
<organism evidence="5 6">
    <name type="scientific">Planoprotostelium fungivorum</name>
    <dbReference type="NCBI Taxonomy" id="1890364"/>
    <lineage>
        <taxon>Eukaryota</taxon>
        <taxon>Amoebozoa</taxon>
        <taxon>Evosea</taxon>
        <taxon>Variosea</taxon>
        <taxon>Cavosteliida</taxon>
        <taxon>Cavosteliaceae</taxon>
        <taxon>Planoprotostelium</taxon>
    </lineage>
</organism>
<evidence type="ECO:0000256" key="1">
    <source>
        <dbReference type="ARBA" id="ARBA00022884"/>
    </source>
</evidence>
<feature type="compositionally biased region" description="Basic and acidic residues" evidence="3">
    <location>
        <begin position="646"/>
        <end position="667"/>
    </location>
</feature>
<dbReference type="InterPro" id="IPR035979">
    <property type="entry name" value="RBD_domain_sf"/>
</dbReference>
<keyword evidence="6" id="KW-1185">Reference proteome</keyword>
<dbReference type="Gene3D" id="3.30.70.330">
    <property type="match status" value="4"/>
</dbReference>
<reference evidence="5 6" key="1">
    <citation type="journal article" date="2018" name="Genome Biol. Evol.">
        <title>Multiple Roots of Fruiting Body Formation in Amoebozoa.</title>
        <authorList>
            <person name="Hillmann F."/>
            <person name="Forbes G."/>
            <person name="Novohradska S."/>
            <person name="Ferling I."/>
            <person name="Riege K."/>
            <person name="Groth M."/>
            <person name="Westermann M."/>
            <person name="Marz M."/>
            <person name="Spaller T."/>
            <person name="Winckler T."/>
            <person name="Schaap P."/>
            <person name="Glockner G."/>
        </authorList>
    </citation>
    <scope>NUCLEOTIDE SEQUENCE [LARGE SCALE GENOMIC DNA]</scope>
    <source>
        <strain evidence="5 6">Jena</strain>
    </source>
</reference>
<protein>
    <submittedName>
        <fullName evidence="5">RNA-binding protein 45-like</fullName>
    </submittedName>
</protein>
<feature type="domain" description="RRM" evidence="4">
    <location>
        <begin position="768"/>
        <end position="849"/>
    </location>
</feature>
<evidence type="ECO:0000313" key="6">
    <source>
        <dbReference type="Proteomes" id="UP000241769"/>
    </source>
</evidence>
<name>A0A2P6NS14_9EUKA</name>
<dbReference type="STRING" id="1890364.A0A2P6NS14"/>
<evidence type="ECO:0000256" key="3">
    <source>
        <dbReference type="SAM" id="MobiDB-lite"/>
    </source>
</evidence>
<evidence type="ECO:0000313" key="5">
    <source>
        <dbReference type="EMBL" id="PRP86746.1"/>
    </source>
</evidence>